<feature type="binding site" description="axial binding residue" evidence="14">
    <location>
        <position position="74"/>
    </location>
    <ligand>
        <name>heme</name>
        <dbReference type="ChEBI" id="CHEBI:30413"/>
    </ligand>
    <ligandPart>
        <name>Fe</name>
        <dbReference type="ChEBI" id="CHEBI:18248"/>
    </ligandPart>
</feature>
<reference evidence="18 19" key="1">
    <citation type="journal article" date="2016" name="PLoS Pathog.">
        <title>Biosynthesis of antibiotic leucinostatins in bio-control fungus Purpureocillium lilacinum and their inhibition on phytophthora revealed by genome mining.</title>
        <authorList>
            <person name="Wang G."/>
            <person name="Liu Z."/>
            <person name="Lin R."/>
            <person name="Li E."/>
            <person name="Mao Z."/>
            <person name="Ling J."/>
            <person name="Yang Y."/>
            <person name="Yin W.B."/>
            <person name="Xie B."/>
        </authorList>
    </citation>
    <scope>NUCLEOTIDE SEQUENCE [LARGE SCALE GENOMIC DNA]</scope>
    <source>
        <strain evidence="18">170</strain>
    </source>
</reference>
<dbReference type="InterPro" id="IPR049326">
    <property type="entry name" value="Rhodopsin_dom_fungi"/>
</dbReference>
<keyword evidence="14" id="KW-0408">Iron</keyword>
<keyword evidence="7 15" id="KW-0812">Transmembrane</keyword>
<evidence type="ECO:0000256" key="12">
    <source>
        <dbReference type="ARBA" id="ARBA00023288"/>
    </source>
</evidence>
<feature type="signal peptide" evidence="16">
    <location>
        <begin position="1"/>
        <end position="21"/>
    </location>
</feature>
<organism evidence="18 19">
    <name type="scientific">Pochonia chlamydosporia 170</name>
    <dbReference type="NCBI Taxonomy" id="1380566"/>
    <lineage>
        <taxon>Eukaryota</taxon>
        <taxon>Fungi</taxon>
        <taxon>Dikarya</taxon>
        <taxon>Ascomycota</taxon>
        <taxon>Pezizomycotina</taxon>
        <taxon>Sordariomycetes</taxon>
        <taxon>Hypocreomycetidae</taxon>
        <taxon>Hypocreales</taxon>
        <taxon>Clavicipitaceae</taxon>
        <taxon>Pochonia</taxon>
    </lineage>
</organism>
<keyword evidence="5" id="KW-0964">Secreted</keyword>
<feature type="domain" description="CFEM" evidence="17">
    <location>
        <begin position="28"/>
        <end position="139"/>
    </location>
</feature>
<evidence type="ECO:0000256" key="3">
    <source>
        <dbReference type="ARBA" id="ARBA00004613"/>
    </source>
</evidence>
<gene>
    <name evidence="18" type="ORF">VFPPC_07815</name>
</gene>
<evidence type="ECO:0000256" key="8">
    <source>
        <dbReference type="ARBA" id="ARBA00022729"/>
    </source>
</evidence>
<evidence type="ECO:0000256" key="1">
    <source>
        <dbReference type="ARBA" id="ARBA00004141"/>
    </source>
</evidence>
<evidence type="ECO:0000256" key="5">
    <source>
        <dbReference type="ARBA" id="ARBA00022525"/>
    </source>
</evidence>
<evidence type="ECO:0000313" key="18">
    <source>
        <dbReference type="EMBL" id="OAQ66236.1"/>
    </source>
</evidence>
<proteinExistence type="inferred from homology"/>
<feature type="disulfide bond" evidence="14">
    <location>
        <begin position="60"/>
        <end position="91"/>
    </location>
</feature>
<evidence type="ECO:0000256" key="7">
    <source>
        <dbReference type="ARBA" id="ARBA00022692"/>
    </source>
</evidence>
<evidence type="ECO:0000256" key="15">
    <source>
        <dbReference type="SAM" id="Phobius"/>
    </source>
</evidence>
<evidence type="ECO:0000256" key="16">
    <source>
        <dbReference type="SAM" id="SignalP"/>
    </source>
</evidence>
<feature type="transmembrane region" description="Helical" evidence="15">
    <location>
        <begin position="199"/>
        <end position="225"/>
    </location>
</feature>
<dbReference type="InterPro" id="IPR008427">
    <property type="entry name" value="Extracellular_membr_CFEM_dom"/>
</dbReference>
<feature type="transmembrane region" description="Helical" evidence="15">
    <location>
        <begin position="126"/>
        <end position="144"/>
    </location>
</feature>
<dbReference type="SMART" id="SM00747">
    <property type="entry name" value="CFEM"/>
    <property type="match status" value="1"/>
</dbReference>
<dbReference type="Pfam" id="PF20684">
    <property type="entry name" value="Fung_rhodopsin"/>
    <property type="match status" value="1"/>
</dbReference>
<dbReference type="OrthoDB" id="2496787at2759"/>
<keyword evidence="10 15" id="KW-0472">Membrane</keyword>
<keyword evidence="14" id="KW-0349">Heme</keyword>
<evidence type="ECO:0000256" key="11">
    <source>
        <dbReference type="ARBA" id="ARBA00023157"/>
    </source>
</evidence>
<dbReference type="InterPro" id="IPR052337">
    <property type="entry name" value="SAT4-like"/>
</dbReference>
<dbReference type="GO" id="GO:0046872">
    <property type="term" value="F:metal ion binding"/>
    <property type="evidence" value="ECO:0007669"/>
    <property type="project" value="UniProtKB-UniRule"/>
</dbReference>
<dbReference type="STRING" id="1380566.A0A179FKS2"/>
<comment type="caution">
    <text evidence="18">The sequence shown here is derived from an EMBL/GenBank/DDBJ whole genome shotgun (WGS) entry which is preliminary data.</text>
</comment>
<feature type="disulfide bond" evidence="14">
    <location>
        <begin position="56"/>
        <end position="96"/>
    </location>
</feature>
<dbReference type="PROSITE" id="PS52012">
    <property type="entry name" value="CFEM"/>
    <property type="match status" value="1"/>
</dbReference>
<keyword evidence="11 14" id="KW-1015">Disulfide bond</keyword>
<keyword evidence="14" id="KW-0479">Metal-binding</keyword>
<evidence type="ECO:0000256" key="10">
    <source>
        <dbReference type="ARBA" id="ARBA00023136"/>
    </source>
</evidence>
<dbReference type="EMBL" id="LSBJ02000004">
    <property type="protein sequence ID" value="OAQ66236.1"/>
    <property type="molecule type" value="Genomic_DNA"/>
</dbReference>
<feature type="transmembrane region" description="Helical" evidence="15">
    <location>
        <begin position="237"/>
        <end position="259"/>
    </location>
</feature>
<dbReference type="Pfam" id="PF05730">
    <property type="entry name" value="CFEM"/>
    <property type="match status" value="1"/>
</dbReference>
<protein>
    <submittedName>
        <fullName evidence="18">Extracellular membrane protein, 8-cysteine region, CFEM</fullName>
    </submittedName>
</protein>
<keyword evidence="6" id="KW-0325">Glycoprotein</keyword>
<name>A0A179FKS2_METCM</name>
<evidence type="ECO:0000313" key="19">
    <source>
        <dbReference type="Proteomes" id="UP000078397"/>
    </source>
</evidence>
<dbReference type="KEGG" id="pchm:VFPPC_07815"/>
<dbReference type="Proteomes" id="UP000078397">
    <property type="component" value="Unassembled WGS sequence"/>
</dbReference>
<keyword evidence="6" id="KW-0336">GPI-anchor</keyword>
<dbReference type="GO" id="GO:0098552">
    <property type="term" value="C:side of membrane"/>
    <property type="evidence" value="ECO:0007669"/>
    <property type="project" value="UniProtKB-KW"/>
</dbReference>
<comment type="subcellular location">
    <subcellularLocation>
        <location evidence="2">Membrane</location>
        <topology evidence="2">Lipid-anchor</topology>
        <topology evidence="2">GPI-anchor</topology>
    </subcellularLocation>
    <subcellularLocation>
        <location evidence="1">Membrane</location>
        <topology evidence="1">Multi-pass membrane protein</topology>
    </subcellularLocation>
    <subcellularLocation>
        <location evidence="3">Secreted</location>
    </subcellularLocation>
</comment>
<keyword evidence="9 15" id="KW-1133">Transmembrane helix</keyword>
<dbReference type="GeneID" id="28850612"/>
<dbReference type="RefSeq" id="XP_018143323.1">
    <property type="nucleotide sequence ID" value="XM_018286618.1"/>
</dbReference>
<sequence length="432" mass="47297">MRLPFWAIVSQTAGLFQFIGAGASSTDPGVVTTTSSAISSTTSISASEIIARFPRCAIPCVTSVIANSTCSPDDIPCLCSDKTAMGTASVCVEDRCPLADALVTKNTTQTACHAPIRDRSGEFKNTVIALGVVTIVITVTRLIFKQFFHPAKKLGADDWAIFGTLAICITGLVIGIRGLTANGLGKDVWTLQTSEISQFVLYFYVLEILYLAGISLVKLSISLFYMNLFAATVAPAVLWATVIFNILYGLIFVTGAIFQCTPVDFYWRQYLDASDGHCININLFGWLNAGIGLVIDLWMIILPMSQVLPLRLHWKKKIGVAIMLLLGTFVTVVSALRLQSLIHFANSNNPTWDQWTTAYWSVLEINVGMICSCLPSLRLILVRLCPSIFGSSNSSSYHHELGPAGKSFHRSKVARTEDDTESHRYIMDLDER</sequence>
<keyword evidence="19" id="KW-1185">Reference proteome</keyword>
<feature type="disulfide bond" evidence="14">
    <location>
        <begin position="79"/>
        <end position="112"/>
    </location>
</feature>
<feature type="transmembrane region" description="Helical" evidence="15">
    <location>
        <begin position="318"/>
        <end position="338"/>
    </location>
</feature>
<feature type="chain" id="PRO_5008101781" evidence="16">
    <location>
        <begin position="22"/>
        <end position="432"/>
    </location>
</feature>
<evidence type="ECO:0000256" key="13">
    <source>
        <dbReference type="ARBA" id="ARBA00038359"/>
    </source>
</evidence>
<dbReference type="GO" id="GO:0005576">
    <property type="term" value="C:extracellular region"/>
    <property type="evidence" value="ECO:0007669"/>
    <property type="project" value="UniProtKB-SubCell"/>
</dbReference>
<comment type="similarity">
    <text evidence="13">Belongs to the SAT4 family.</text>
</comment>
<feature type="disulfide bond" evidence="14">
    <location>
        <begin position="70"/>
        <end position="77"/>
    </location>
</feature>
<accession>A0A179FKS2</accession>
<evidence type="ECO:0000256" key="2">
    <source>
        <dbReference type="ARBA" id="ARBA00004589"/>
    </source>
</evidence>
<feature type="transmembrane region" description="Helical" evidence="15">
    <location>
        <begin position="279"/>
        <end position="298"/>
    </location>
</feature>
<feature type="transmembrane region" description="Helical" evidence="15">
    <location>
        <begin position="156"/>
        <end position="179"/>
    </location>
</feature>
<evidence type="ECO:0000256" key="4">
    <source>
        <dbReference type="ARBA" id="ARBA00010031"/>
    </source>
</evidence>
<evidence type="ECO:0000256" key="6">
    <source>
        <dbReference type="ARBA" id="ARBA00022622"/>
    </source>
</evidence>
<keyword evidence="12" id="KW-0449">Lipoprotein</keyword>
<dbReference type="AlphaFoldDB" id="A0A179FKS2"/>
<dbReference type="PANTHER" id="PTHR33048">
    <property type="entry name" value="PTH11-LIKE INTEGRAL MEMBRANE PROTEIN (AFU_ORTHOLOGUE AFUA_5G11245)"/>
    <property type="match status" value="1"/>
</dbReference>
<keyword evidence="8 16" id="KW-0732">Signal</keyword>
<comment type="similarity">
    <text evidence="4">Belongs to the RBT5 family.</text>
</comment>
<dbReference type="PANTHER" id="PTHR33048:SF143">
    <property type="entry name" value="EXTRACELLULAR MEMBRANE PROTEIN CFEM DOMAIN-CONTAINING PROTEIN-RELATED"/>
    <property type="match status" value="1"/>
</dbReference>
<evidence type="ECO:0000256" key="14">
    <source>
        <dbReference type="PROSITE-ProRule" id="PRU01356"/>
    </source>
</evidence>
<evidence type="ECO:0000259" key="17">
    <source>
        <dbReference type="PROSITE" id="PS52012"/>
    </source>
</evidence>
<evidence type="ECO:0000256" key="9">
    <source>
        <dbReference type="ARBA" id="ARBA00022989"/>
    </source>
</evidence>